<feature type="domain" description="IrrE N-terminal-like" evidence="1">
    <location>
        <begin position="171"/>
        <end position="294"/>
    </location>
</feature>
<evidence type="ECO:0000313" key="3">
    <source>
        <dbReference type="Proteomes" id="UP000316612"/>
    </source>
</evidence>
<dbReference type="InterPro" id="IPR016541">
    <property type="entry name" value="UCP008505"/>
</dbReference>
<dbReference type="Pfam" id="PF14367">
    <property type="entry name" value="DUF4411"/>
    <property type="match status" value="1"/>
</dbReference>
<comment type="caution">
    <text evidence="2">The sequence shown here is derived from an EMBL/GenBank/DDBJ whole genome shotgun (WGS) entry which is preliminary data.</text>
</comment>
<dbReference type="AlphaFoldDB" id="A0A4Y4DI54"/>
<sequence>MTALYVDVAPSLLRWAVARAGWDAETTARRAPKFDDWIEGRKRPTFKQIEKFANDTHAPLGLLFLKEPPVETVPIPDMRTLGNERLSQPSADLLDTIYLCQEHQDWYRDYAIEQGAEKLSFVGSSSAADDPEIVAGFIRKALRFEPSTRAEFPTWEESLRQLIIRIEELGVLVKVSGIVGSNTQRKLKTDEFRGFVLADEIAPLIFVNGADTKAGQIFTLIHEFAHLYLGESALSDSALGRPSTSTHELWCNKVAAEVLVPRALLSKDFTGTVTSEELNRLARRYKVSTLVVLKSIFDAGFLTWEQYQEHYSDEFKRIMELVAARKSESGGNYYYTQPIRLSRQFAQAVLSSTLQGETTFRDAYQMLGTKKTRDVHGSSGTAGGRLMYLVDANVLIEAKNRYYAFDIAPGFWAWLDQAHAQHLACSIEAVRQELLAGADELSQWARARPDFFRPMDAQTVAQFSDLTTWAQSRQYQQSALNAFTGNDADYLLIAHA</sequence>
<dbReference type="Proteomes" id="UP000316612">
    <property type="component" value="Unassembled WGS sequence"/>
</dbReference>
<dbReference type="PANTHER" id="PTHR43236">
    <property type="entry name" value="ANTITOXIN HIGA1"/>
    <property type="match status" value="1"/>
</dbReference>
<dbReference type="PANTHER" id="PTHR43236:SF2">
    <property type="entry name" value="BLL0069 PROTEIN"/>
    <property type="match status" value="1"/>
</dbReference>
<accession>A0A4Y4DI54</accession>
<dbReference type="InterPro" id="IPR052345">
    <property type="entry name" value="Rad_response_metalloprotease"/>
</dbReference>
<evidence type="ECO:0000259" key="1">
    <source>
        <dbReference type="Pfam" id="PF06114"/>
    </source>
</evidence>
<protein>
    <recommendedName>
        <fullName evidence="1">IrrE N-terminal-like domain-containing protein</fullName>
    </recommendedName>
</protein>
<gene>
    <name evidence="2" type="ORF">AUR04nite_04810</name>
</gene>
<dbReference type="Pfam" id="PF06114">
    <property type="entry name" value="Peptidase_M78"/>
    <property type="match status" value="1"/>
</dbReference>
<evidence type="ECO:0000313" key="2">
    <source>
        <dbReference type="EMBL" id="GED04949.1"/>
    </source>
</evidence>
<dbReference type="InterPro" id="IPR010359">
    <property type="entry name" value="IrrE_HExxH"/>
</dbReference>
<reference evidence="2 3" key="1">
    <citation type="submission" date="2019-06" db="EMBL/GenBank/DDBJ databases">
        <title>Whole genome shotgun sequence of Glutamicibacter uratoxydans NBRC 15515.</title>
        <authorList>
            <person name="Hosoyama A."/>
            <person name="Uohara A."/>
            <person name="Ohji S."/>
            <person name="Ichikawa N."/>
        </authorList>
    </citation>
    <scope>NUCLEOTIDE SEQUENCE [LARGE SCALE GENOMIC DNA]</scope>
    <source>
        <strain evidence="2 3">NBRC 15515</strain>
    </source>
</reference>
<proteinExistence type="predicted"/>
<organism evidence="2 3">
    <name type="scientific">Glutamicibacter uratoxydans</name>
    <name type="common">Arthrobacter uratoxydans</name>
    <dbReference type="NCBI Taxonomy" id="43667"/>
    <lineage>
        <taxon>Bacteria</taxon>
        <taxon>Bacillati</taxon>
        <taxon>Actinomycetota</taxon>
        <taxon>Actinomycetes</taxon>
        <taxon>Micrococcales</taxon>
        <taxon>Micrococcaceae</taxon>
        <taxon>Glutamicibacter</taxon>
    </lineage>
</organism>
<keyword evidence="3" id="KW-1185">Reference proteome</keyword>
<dbReference type="EMBL" id="BJNY01000002">
    <property type="protein sequence ID" value="GED04949.1"/>
    <property type="molecule type" value="Genomic_DNA"/>
</dbReference>
<dbReference type="Gene3D" id="1.10.10.2910">
    <property type="match status" value="1"/>
</dbReference>
<name>A0A4Y4DI54_GLUUR</name>